<dbReference type="EMBL" id="PCYI01000002">
    <property type="protein sequence ID" value="PIR45257.1"/>
    <property type="molecule type" value="Genomic_DNA"/>
</dbReference>
<evidence type="ECO:0000313" key="3">
    <source>
        <dbReference type="Proteomes" id="UP000228767"/>
    </source>
</evidence>
<accession>A0A2H0RFL0</accession>
<organism evidence="2 3">
    <name type="scientific">Candidatus Vogelbacteria bacterium CG10_big_fil_rev_8_21_14_0_10_51_16</name>
    <dbReference type="NCBI Taxonomy" id="1975045"/>
    <lineage>
        <taxon>Bacteria</taxon>
        <taxon>Candidatus Vogeliibacteriota</taxon>
    </lineage>
</organism>
<sequence length="174" mass="18486">METETSKSKINKGLIVLIIAVIAIGGYFFSQKSDGGGASLKVPFPHTFSVAGNTSFACESLLSAYIIGSPEEYLTNGIEGDVAKGTDKVAMNIKDSQTLNFLTGASVGIGTSEGDNFAIVENSATKLMAVWFNENVVSTVVLNKTRGLAVWLKGYPDFPIYGAPNGQIVYMVCR</sequence>
<gene>
    <name evidence="2" type="ORF">COV10_00475</name>
</gene>
<evidence type="ECO:0000256" key="1">
    <source>
        <dbReference type="SAM" id="Phobius"/>
    </source>
</evidence>
<proteinExistence type="predicted"/>
<keyword evidence="1" id="KW-1133">Transmembrane helix</keyword>
<comment type="caution">
    <text evidence="2">The sequence shown here is derived from an EMBL/GenBank/DDBJ whole genome shotgun (WGS) entry which is preliminary data.</text>
</comment>
<name>A0A2H0RFL0_9BACT</name>
<dbReference type="AlphaFoldDB" id="A0A2H0RFL0"/>
<evidence type="ECO:0000313" key="2">
    <source>
        <dbReference type="EMBL" id="PIR45257.1"/>
    </source>
</evidence>
<reference evidence="2 3" key="1">
    <citation type="submission" date="2017-09" db="EMBL/GenBank/DDBJ databases">
        <title>Depth-based differentiation of microbial function through sediment-hosted aquifers and enrichment of novel symbionts in the deep terrestrial subsurface.</title>
        <authorList>
            <person name="Probst A.J."/>
            <person name="Ladd B."/>
            <person name="Jarett J.K."/>
            <person name="Geller-Mcgrath D.E."/>
            <person name="Sieber C.M."/>
            <person name="Emerson J.B."/>
            <person name="Anantharaman K."/>
            <person name="Thomas B.C."/>
            <person name="Malmstrom R."/>
            <person name="Stieglmeier M."/>
            <person name="Klingl A."/>
            <person name="Woyke T."/>
            <person name="Ryan C.M."/>
            <person name="Banfield J.F."/>
        </authorList>
    </citation>
    <scope>NUCLEOTIDE SEQUENCE [LARGE SCALE GENOMIC DNA]</scope>
    <source>
        <strain evidence="2">CG10_big_fil_rev_8_21_14_0_10_51_16</strain>
    </source>
</reference>
<dbReference type="Proteomes" id="UP000228767">
    <property type="component" value="Unassembled WGS sequence"/>
</dbReference>
<keyword evidence="1" id="KW-0812">Transmembrane</keyword>
<protein>
    <submittedName>
        <fullName evidence="2">Uncharacterized protein</fullName>
    </submittedName>
</protein>
<feature type="transmembrane region" description="Helical" evidence="1">
    <location>
        <begin position="12"/>
        <end position="30"/>
    </location>
</feature>
<keyword evidence="1" id="KW-0472">Membrane</keyword>